<evidence type="ECO:0000313" key="2">
    <source>
        <dbReference type="EMBL" id="MDQ0150065.1"/>
    </source>
</evidence>
<accession>A0ABT9UUR2</accession>
<gene>
    <name evidence="2" type="ORF">J2S18_002001</name>
</gene>
<dbReference type="Pfam" id="PF12728">
    <property type="entry name" value="HTH_17"/>
    <property type="match status" value="1"/>
</dbReference>
<dbReference type="Proteomes" id="UP001228504">
    <property type="component" value="Unassembled WGS sequence"/>
</dbReference>
<dbReference type="InterPro" id="IPR010093">
    <property type="entry name" value="SinI_DNA-bd"/>
</dbReference>
<keyword evidence="3" id="KW-1185">Reference proteome</keyword>
<dbReference type="NCBIfam" id="TIGR01764">
    <property type="entry name" value="excise"/>
    <property type="match status" value="1"/>
</dbReference>
<name>A0ABT9UUR2_9FIRM</name>
<sequence>MEDVNKDPYFEKFINLTVDFITTEVKEKLKEFKPSDSDSKLSLSPKEAAEVLGVGVNAIYKLVKEDDFPSYMVSGKYYVYKKGLEDWVLRQTKK</sequence>
<dbReference type="InterPro" id="IPR038148">
    <property type="entry name" value="Tn1545/Tn916_Xis"/>
</dbReference>
<comment type="caution">
    <text evidence="2">The sequence shown here is derived from an EMBL/GenBank/DDBJ whole genome shotgun (WGS) entry which is preliminary data.</text>
</comment>
<proteinExistence type="predicted"/>
<evidence type="ECO:0000313" key="3">
    <source>
        <dbReference type="Proteomes" id="UP001228504"/>
    </source>
</evidence>
<dbReference type="Gene3D" id="3.90.105.50">
    <property type="match status" value="1"/>
</dbReference>
<dbReference type="RefSeq" id="WP_307486399.1">
    <property type="nucleotide sequence ID" value="NZ_JAUSUF010000006.1"/>
</dbReference>
<evidence type="ECO:0000259" key="1">
    <source>
        <dbReference type="Pfam" id="PF12728"/>
    </source>
</evidence>
<feature type="domain" description="Helix-turn-helix" evidence="1">
    <location>
        <begin position="43"/>
        <end position="91"/>
    </location>
</feature>
<organism evidence="2 3">
    <name type="scientific">Eubacterium multiforme</name>
    <dbReference type="NCBI Taxonomy" id="83339"/>
    <lineage>
        <taxon>Bacteria</taxon>
        <taxon>Bacillati</taxon>
        <taxon>Bacillota</taxon>
        <taxon>Clostridia</taxon>
        <taxon>Eubacteriales</taxon>
        <taxon>Eubacteriaceae</taxon>
        <taxon>Eubacterium</taxon>
    </lineage>
</organism>
<dbReference type="InterPro" id="IPR041657">
    <property type="entry name" value="HTH_17"/>
</dbReference>
<dbReference type="EMBL" id="JAUSUF010000006">
    <property type="protein sequence ID" value="MDQ0150065.1"/>
    <property type="molecule type" value="Genomic_DNA"/>
</dbReference>
<reference evidence="2 3" key="1">
    <citation type="submission" date="2023-07" db="EMBL/GenBank/DDBJ databases">
        <title>Genomic Encyclopedia of Type Strains, Phase IV (KMG-IV): sequencing the most valuable type-strain genomes for metagenomic binning, comparative biology and taxonomic classification.</title>
        <authorList>
            <person name="Goeker M."/>
        </authorList>
    </citation>
    <scope>NUCLEOTIDE SEQUENCE [LARGE SCALE GENOMIC DNA]</scope>
    <source>
        <strain evidence="2 3">DSM 20694</strain>
    </source>
</reference>
<protein>
    <submittedName>
        <fullName evidence="2">Excisionase family DNA binding protein</fullName>
    </submittedName>
</protein>